<dbReference type="EMBL" id="JAVRHY010000016">
    <property type="protein sequence ID" value="MDT0619527.1"/>
    <property type="molecule type" value="Genomic_DNA"/>
</dbReference>
<evidence type="ECO:0000313" key="3">
    <source>
        <dbReference type="EMBL" id="MDT0619527.1"/>
    </source>
</evidence>
<sequence length="767" mass="85247">MLESLNLIRNVGRFDSFTNGSNHPFAQLTLIYAENGQGKTTLSAILRSLATGDSTPISERRRLAAQHPPHVIVSCIGGPPDAMFQDGAWNRVLEDVVIFDDVFVDENVYSGLVVGSDHRQNLHELILGAQGVALNQQLQTHIARIEQHNSELRRHSSEIPADERGRLSVDQFCDLPPNPNIDQEIQTAEQNLAASRQQDRIRNAPELQLLDLPEIDLPAIEAILELGLPDIDTAAAERVQAHLQSIGEGAERWVGEGVIRQNSVAEAGGNKCVFCAQDISQSAVIDHYRAFFSAAYRSHQEAIRSAESSFNRTHSEGAALPFERSIRTLAERRQFWSEFGEIPELAIDSAAITSDWNAARAQIAQLFQQKRAAPLDAITLPDEVHASIETYNTRRNEVAALNQQIASVNQMIATVKQQAATASATALTATLTRLKATKARYTPTTDARCQAYLEERQAKGATEQQRDQARQALDQYRTQVFPEYEAAINRYLERFNAGYRLERVQPVNTRGGPTCSYSVVVNNTAVTVTGGNAQAGEPSFRNILSAGDRNTLAIAFFLASIELDPNQAGRVVVIDDPVSSLDEHRSLTTIQEVRRLLSHVGQIVILSHSKPFLCRLWESVTPASKTALQVARQANASTITQWDVNADSETDNDRRHQALRYFLRHGGQNEKEIAAAIRPCLEAFLRVAYPEHYPPGTLLGPFREKCSQRVGTHEEILRQADIDELRDLVDYANVFHHDTNPAWETEVVNSAQLEGFVRRTLEFAKRS</sequence>
<keyword evidence="4" id="KW-1185">Reference proteome</keyword>
<evidence type="ECO:0000259" key="2">
    <source>
        <dbReference type="Pfam" id="PF13166"/>
    </source>
</evidence>
<reference evidence="3 4" key="1">
    <citation type="submission" date="2023-09" db="EMBL/GenBank/DDBJ databases">
        <authorList>
            <person name="Rey-Velasco X."/>
        </authorList>
    </citation>
    <scope>NUCLEOTIDE SEQUENCE [LARGE SCALE GENOMIC DNA]</scope>
    <source>
        <strain evidence="3 4">P385</strain>
    </source>
</reference>
<protein>
    <submittedName>
        <fullName evidence="3">AAA family ATPase</fullName>
    </submittedName>
</protein>
<dbReference type="PANTHER" id="PTHR32114">
    <property type="entry name" value="ABC TRANSPORTER ABCH.3"/>
    <property type="match status" value="1"/>
</dbReference>
<name>A0ABU3BAN3_9GAMM</name>
<dbReference type="InterPro" id="IPR027417">
    <property type="entry name" value="P-loop_NTPase"/>
</dbReference>
<accession>A0ABU3BAN3</accession>
<dbReference type="Gene3D" id="3.40.50.300">
    <property type="entry name" value="P-loop containing nucleotide triphosphate hydrolases"/>
    <property type="match status" value="1"/>
</dbReference>
<feature type="domain" description="Protein CR006 P-loop" evidence="2">
    <location>
        <begin position="198"/>
        <end position="621"/>
    </location>
</feature>
<dbReference type="Proteomes" id="UP001259982">
    <property type="component" value="Unassembled WGS sequence"/>
</dbReference>
<evidence type="ECO:0000256" key="1">
    <source>
        <dbReference type="SAM" id="Coils"/>
    </source>
</evidence>
<dbReference type="SUPFAM" id="SSF52540">
    <property type="entry name" value="P-loop containing nucleoside triphosphate hydrolases"/>
    <property type="match status" value="1"/>
</dbReference>
<gene>
    <name evidence="3" type="ORF">RM531_13695</name>
</gene>
<organism evidence="3 4">
    <name type="scientific">Spectribacter acetivorans</name>
    <dbReference type="NCBI Taxonomy" id="3075603"/>
    <lineage>
        <taxon>Bacteria</taxon>
        <taxon>Pseudomonadati</taxon>
        <taxon>Pseudomonadota</taxon>
        <taxon>Gammaproteobacteria</taxon>
        <taxon>Salinisphaerales</taxon>
        <taxon>Salinisphaeraceae</taxon>
        <taxon>Spectribacter</taxon>
    </lineage>
</organism>
<comment type="caution">
    <text evidence="3">The sequence shown here is derived from an EMBL/GenBank/DDBJ whole genome shotgun (WGS) entry which is preliminary data.</text>
</comment>
<proteinExistence type="predicted"/>
<feature type="domain" description="Protein CR006 P-loop" evidence="2">
    <location>
        <begin position="11"/>
        <end position="163"/>
    </location>
</feature>
<dbReference type="InterPro" id="IPR026866">
    <property type="entry name" value="CR006_AAA"/>
</dbReference>
<dbReference type="Pfam" id="PF13166">
    <property type="entry name" value="AAA_13"/>
    <property type="match status" value="2"/>
</dbReference>
<dbReference type="PANTHER" id="PTHR32114:SF2">
    <property type="entry name" value="ABC TRANSPORTER ABCH.3"/>
    <property type="match status" value="1"/>
</dbReference>
<keyword evidence="1" id="KW-0175">Coiled coil</keyword>
<dbReference type="RefSeq" id="WP_311660013.1">
    <property type="nucleotide sequence ID" value="NZ_JAVRHY010000016.1"/>
</dbReference>
<feature type="coiled-coil region" evidence="1">
    <location>
        <begin position="135"/>
        <end position="198"/>
    </location>
</feature>
<evidence type="ECO:0000313" key="4">
    <source>
        <dbReference type="Proteomes" id="UP001259982"/>
    </source>
</evidence>